<sequence length="66" mass="7138">MPPPEDSPTITALPRCLEGIVKQEDDEQHTSSPPPSTIRINLQKGLSSYVTQVGKSGLPPGLRSRE</sequence>
<evidence type="ECO:0000313" key="1">
    <source>
        <dbReference type="EMBL" id="KAF2209979.1"/>
    </source>
</evidence>
<name>A0A6A6F9B8_9PEZI</name>
<dbReference type="Proteomes" id="UP000799539">
    <property type="component" value="Unassembled WGS sequence"/>
</dbReference>
<evidence type="ECO:0000313" key="2">
    <source>
        <dbReference type="Proteomes" id="UP000799539"/>
    </source>
</evidence>
<dbReference type="AlphaFoldDB" id="A0A6A6F9B8"/>
<keyword evidence="2" id="KW-1185">Reference proteome</keyword>
<gene>
    <name evidence="1" type="ORF">CERZMDRAFT_100030</name>
</gene>
<organism evidence="1 2">
    <name type="scientific">Cercospora zeae-maydis SCOH1-5</name>
    <dbReference type="NCBI Taxonomy" id="717836"/>
    <lineage>
        <taxon>Eukaryota</taxon>
        <taxon>Fungi</taxon>
        <taxon>Dikarya</taxon>
        <taxon>Ascomycota</taxon>
        <taxon>Pezizomycotina</taxon>
        <taxon>Dothideomycetes</taxon>
        <taxon>Dothideomycetidae</taxon>
        <taxon>Mycosphaerellales</taxon>
        <taxon>Mycosphaerellaceae</taxon>
        <taxon>Cercospora</taxon>
    </lineage>
</organism>
<reference evidence="1" key="1">
    <citation type="journal article" date="2020" name="Stud. Mycol.">
        <title>101 Dothideomycetes genomes: a test case for predicting lifestyles and emergence of pathogens.</title>
        <authorList>
            <person name="Haridas S."/>
            <person name="Albert R."/>
            <person name="Binder M."/>
            <person name="Bloem J."/>
            <person name="Labutti K."/>
            <person name="Salamov A."/>
            <person name="Andreopoulos B."/>
            <person name="Baker S."/>
            <person name="Barry K."/>
            <person name="Bills G."/>
            <person name="Bluhm B."/>
            <person name="Cannon C."/>
            <person name="Castanera R."/>
            <person name="Culley D."/>
            <person name="Daum C."/>
            <person name="Ezra D."/>
            <person name="Gonzalez J."/>
            <person name="Henrissat B."/>
            <person name="Kuo A."/>
            <person name="Liang C."/>
            <person name="Lipzen A."/>
            <person name="Lutzoni F."/>
            <person name="Magnuson J."/>
            <person name="Mondo S."/>
            <person name="Nolan M."/>
            <person name="Ohm R."/>
            <person name="Pangilinan J."/>
            <person name="Park H.-J."/>
            <person name="Ramirez L."/>
            <person name="Alfaro M."/>
            <person name="Sun H."/>
            <person name="Tritt A."/>
            <person name="Yoshinaga Y."/>
            <person name="Zwiers L.-H."/>
            <person name="Turgeon B."/>
            <person name="Goodwin S."/>
            <person name="Spatafora J."/>
            <person name="Crous P."/>
            <person name="Grigoriev I."/>
        </authorList>
    </citation>
    <scope>NUCLEOTIDE SEQUENCE</scope>
    <source>
        <strain evidence="1">SCOH1-5</strain>
    </source>
</reference>
<dbReference type="EMBL" id="ML992684">
    <property type="protein sequence ID" value="KAF2209979.1"/>
    <property type="molecule type" value="Genomic_DNA"/>
</dbReference>
<proteinExistence type="predicted"/>
<accession>A0A6A6F9B8</accession>
<protein>
    <submittedName>
        <fullName evidence="1">Uncharacterized protein</fullName>
    </submittedName>
</protein>